<keyword evidence="2" id="KW-1185">Reference proteome</keyword>
<name>A0ACD3AVJ5_9AGAR</name>
<sequence>MNINGPNLPTEVWSSIFELSCTDNGRTGQSLSLVSRSFYRLSGPYRFQSISLRTIKYICRFLAFLHTLPPHLRRIKYLCIADPGESAFKCYLTLPTSNWGTSASEISHKDQYKDEDLDSDHCSDNVGDSSSSHLSSESDWEDYEGSFMTRTELGELAEELASLASPEDAAVPADYPPPSRLPDRYAAAERYLDDTTLTAVHAILELCSDTLIHLSVRLSQRVSAVPIIDILLPQVYMPLLRELTWIVSPGNYHALTPPRQPPAVLFPSLERLHIGDILTAISGSIVQDTCPKLLYLRRVASYSDIKQALWGQMEMPFYTPNTVTQHLLDFDLDINVPLVAEDIEDAPEELLFDNRIKFVIRRKMDMQSMEDNWQDRIVGGFGGWSWTECTTDLAKLKEAAFSAYRGPWIGLNQLEYPAPQPLEFGLEPISLLSTTGTRSRPNASAQ</sequence>
<dbReference type="Proteomes" id="UP000308600">
    <property type="component" value="Unassembled WGS sequence"/>
</dbReference>
<organism evidence="1 2">
    <name type="scientific">Pluteus cervinus</name>
    <dbReference type="NCBI Taxonomy" id="181527"/>
    <lineage>
        <taxon>Eukaryota</taxon>
        <taxon>Fungi</taxon>
        <taxon>Dikarya</taxon>
        <taxon>Basidiomycota</taxon>
        <taxon>Agaricomycotina</taxon>
        <taxon>Agaricomycetes</taxon>
        <taxon>Agaricomycetidae</taxon>
        <taxon>Agaricales</taxon>
        <taxon>Pluteineae</taxon>
        <taxon>Pluteaceae</taxon>
        <taxon>Pluteus</taxon>
    </lineage>
</organism>
<accession>A0ACD3AVJ5</accession>
<evidence type="ECO:0000313" key="2">
    <source>
        <dbReference type="Proteomes" id="UP000308600"/>
    </source>
</evidence>
<evidence type="ECO:0000313" key="1">
    <source>
        <dbReference type="EMBL" id="TFK69289.1"/>
    </source>
</evidence>
<proteinExistence type="predicted"/>
<dbReference type="EMBL" id="ML208333">
    <property type="protein sequence ID" value="TFK69289.1"/>
    <property type="molecule type" value="Genomic_DNA"/>
</dbReference>
<gene>
    <name evidence="1" type="ORF">BDN72DRAFT_897396</name>
</gene>
<protein>
    <submittedName>
        <fullName evidence="1">Uncharacterized protein</fullName>
    </submittedName>
</protein>
<reference evidence="1 2" key="1">
    <citation type="journal article" date="2019" name="Nat. Ecol. Evol.">
        <title>Megaphylogeny resolves global patterns of mushroom evolution.</title>
        <authorList>
            <person name="Varga T."/>
            <person name="Krizsan K."/>
            <person name="Foldi C."/>
            <person name="Dima B."/>
            <person name="Sanchez-Garcia M."/>
            <person name="Sanchez-Ramirez S."/>
            <person name="Szollosi G.J."/>
            <person name="Szarkandi J.G."/>
            <person name="Papp V."/>
            <person name="Albert L."/>
            <person name="Andreopoulos W."/>
            <person name="Angelini C."/>
            <person name="Antonin V."/>
            <person name="Barry K.W."/>
            <person name="Bougher N.L."/>
            <person name="Buchanan P."/>
            <person name="Buyck B."/>
            <person name="Bense V."/>
            <person name="Catcheside P."/>
            <person name="Chovatia M."/>
            <person name="Cooper J."/>
            <person name="Damon W."/>
            <person name="Desjardin D."/>
            <person name="Finy P."/>
            <person name="Geml J."/>
            <person name="Haridas S."/>
            <person name="Hughes K."/>
            <person name="Justo A."/>
            <person name="Karasinski D."/>
            <person name="Kautmanova I."/>
            <person name="Kiss B."/>
            <person name="Kocsube S."/>
            <person name="Kotiranta H."/>
            <person name="LaButti K.M."/>
            <person name="Lechner B.E."/>
            <person name="Liimatainen K."/>
            <person name="Lipzen A."/>
            <person name="Lukacs Z."/>
            <person name="Mihaltcheva S."/>
            <person name="Morgado L.N."/>
            <person name="Niskanen T."/>
            <person name="Noordeloos M.E."/>
            <person name="Ohm R.A."/>
            <person name="Ortiz-Santana B."/>
            <person name="Ovrebo C."/>
            <person name="Racz N."/>
            <person name="Riley R."/>
            <person name="Savchenko A."/>
            <person name="Shiryaev A."/>
            <person name="Soop K."/>
            <person name="Spirin V."/>
            <person name="Szebenyi C."/>
            <person name="Tomsovsky M."/>
            <person name="Tulloss R.E."/>
            <person name="Uehling J."/>
            <person name="Grigoriev I.V."/>
            <person name="Vagvolgyi C."/>
            <person name="Papp T."/>
            <person name="Martin F.M."/>
            <person name="Miettinen O."/>
            <person name="Hibbett D.S."/>
            <person name="Nagy L.G."/>
        </authorList>
    </citation>
    <scope>NUCLEOTIDE SEQUENCE [LARGE SCALE GENOMIC DNA]</scope>
    <source>
        <strain evidence="1 2">NL-1719</strain>
    </source>
</reference>